<keyword evidence="7" id="KW-0675">Receptor</keyword>
<evidence type="ECO:0000256" key="4">
    <source>
        <dbReference type="ARBA" id="ARBA00022692"/>
    </source>
</evidence>
<dbReference type="PANTHER" id="PTHR21421:SF29">
    <property type="entry name" value="GUSTATORY RECEPTOR 5A FOR TREHALOSE-RELATED"/>
    <property type="match status" value="1"/>
</dbReference>
<reference evidence="9" key="1">
    <citation type="submission" date="2023-03" db="EMBL/GenBank/DDBJ databases">
        <title>Chromosome-level genomes of two armyworms, Mythimna separata and Mythimna loreyi, provide insights into the biosynthesis and reception of sex pheromones.</title>
        <authorList>
            <person name="Zhao H."/>
        </authorList>
    </citation>
    <scope>NUCLEOTIDE SEQUENCE</scope>
    <source>
        <strain evidence="9">BeijingLab</strain>
        <tissue evidence="9">Pupa</tissue>
    </source>
</reference>
<evidence type="ECO:0000313" key="10">
    <source>
        <dbReference type="Proteomes" id="UP001231518"/>
    </source>
</evidence>
<proteinExistence type="inferred from homology"/>
<name>A0AAD7YZK7_MYTSE</name>
<dbReference type="InterPro" id="IPR009318">
    <property type="entry name" value="Gustatory_rcpt"/>
</dbReference>
<evidence type="ECO:0000256" key="2">
    <source>
        <dbReference type="ARBA" id="ARBA00005327"/>
    </source>
</evidence>
<dbReference type="PANTHER" id="PTHR21421">
    <property type="entry name" value="GUSTATORY RECEPTOR"/>
    <property type="match status" value="1"/>
</dbReference>
<feature type="transmembrane region" description="Helical" evidence="8">
    <location>
        <begin position="267"/>
        <end position="294"/>
    </location>
</feature>
<feature type="transmembrane region" description="Helical" evidence="8">
    <location>
        <begin position="192"/>
        <end position="214"/>
    </location>
</feature>
<keyword evidence="10" id="KW-1185">Reference proteome</keyword>
<accession>A0AAD7YZK7</accession>
<dbReference type="GO" id="GO:0008527">
    <property type="term" value="F:taste receptor activity"/>
    <property type="evidence" value="ECO:0007669"/>
    <property type="project" value="InterPro"/>
</dbReference>
<evidence type="ECO:0008006" key="11">
    <source>
        <dbReference type="Google" id="ProtNLM"/>
    </source>
</evidence>
<dbReference type="GO" id="GO:0005886">
    <property type="term" value="C:plasma membrane"/>
    <property type="evidence" value="ECO:0007669"/>
    <property type="project" value="UniProtKB-SubCell"/>
</dbReference>
<evidence type="ECO:0000313" key="9">
    <source>
        <dbReference type="EMBL" id="KAJ8733785.1"/>
    </source>
</evidence>
<sequence>MEFAHLVAFCKLTQYNTIKNKYGNMLDLVLSSLSSEFVIMRGDMEPLVPEDAHHPALGVTLSVPRPAARAPAARSPPACAPTSHDSPPQWNFRKADFEQLYQTIAGLTWDEVLATNDVDGALITTQTMRSKLFLKTFNVENKHHVSKREMYGLHGTIRGTLFCSRVMGLLPLTGLTNPTSVKLRFTLRSPYMIFYAISLFGQVLMFIMTVYWLITNGISLANISNSIFYTSSLISFLILMLIGRSWPTLVSKVEAIESRLPPFTRNVGTMSNVTTIFILVAAIVEHLLSVFYGLKVACACDMNNVAENYFHFNMPWIFDYTPYTVWKGVLSEVTDIVYEKFHNFMYV</sequence>
<keyword evidence="3" id="KW-1003">Cell membrane</keyword>
<keyword evidence="6 8" id="KW-0472">Membrane</keyword>
<evidence type="ECO:0000256" key="8">
    <source>
        <dbReference type="SAM" id="Phobius"/>
    </source>
</evidence>
<evidence type="ECO:0000256" key="5">
    <source>
        <dbReference type="ARBA" id="ARBA00022989"/>
    </source>
</evidence>
<feature type="transmembrane region" description="Helical" evidence="8">
    <location>
        <begin position="226"/>
        <end position="246"/>
    </location>
</feature>
<keyword evidence="5 8" id="KW-1133">Transmembrane helix</keyword>
<comment type="caution">
    <text evidence="9">The sequence shown here is derived from an EMBL/GenBank/DDBJ whole genome shotgun (WGS) entry which is preliminary data.</text>
</comment>
<comment type="similarity">
    <text evidence="2">Belongs to the insect chemoreceptor superfamily. Gustatory receptor (GR) family. Gr5a subfamily.</text>
</comment>
<dbReference type="Proteomes" id="UP001231518">
    <property type="component" value="Chromosome 5"/>
</dbReference>
<evidence type="ECO:0000256" key="1">
    <source>
        <dbReference type="ARBA" id="ARBA00004651"/>
    </source>
</evidence>
<protein>
    <recommendedName>
        <fullName evidence="11">Gustatory receptor</fullName>
    </recommendedName>
</protein>
<evidence type="ECO:0000256" key="7">
    <source>
        <dbReference type="ARBA" id="ARBA00023170"/>
    </source>
</evidence>
<dbReference type="AlphaFoldDB" id="A0AAD7YZK7"/>
<gene>
    <name evidence="9" type="ORF">PYW07_014336</name>
</gene>
<evidence type="ECO:0000256" key="6">
    <source>
        <dbReference type="ARBA" id="ARBA00023136"/>
    </source>
</evidence>
<comment type="subcellular location">
    <subcellularLocation>
        <location evidence="1">Cell membrane</location>
        <topology evidence="1">Multi-pass membrane protein</topology>
    </subcellularLocation>
</comment>
<evidence type="ECO:0000256" key="3">
    <source>
        <dbReference type="ARBA" id="ARBA00022475"/>
    </source>
</evidence>
<keyword evidence="4 8" id="KW-0812">Transmembrane</keyword>
<dbReference type="GO" id="GO:0050916">
    <property type="term" value="P:sensory perception of sweet taste"/>
    <property type="evidence" value="ECO:0007669"/>
    <property type="project" value="UniProtKB-ARBA"/>
</dbReference>
<dbReference type="EMBL" id="JARGEI010000003">
    <property type="protein sequence ID" value="KAJ8733785.1"/>
    <property type="molecule type" value="Genomic_DNA"/>
</dbReference>
<organism evidence="9 10">
    <name type="scientific">Mythimna separata</name>
    <name type="common">Oriental armyworm</name>
    <name type="synonym">Pseudaletia separata</name>
    <dbReference type="NCBI Taxonomy" id="271217"/>
    <lineage>
        <taxon>Eukaryota</taxon>
        <taxon>Metazoa</taxon>
        <taxon>Ecdysozoa</taxon>
        <taxon>Arthropoda</taxon>
        <taxon>Hexapoda</taxon>
        <taxon>Insecta</taxon>
        <taxon>Pterygota</taxon>
        <taxon>Neoptera</taxon>
        <taxon>Endopterygota</taxon>
        <taxon>Lepidoptera</taxon>
        <taxon>Glossata</taxon>
        <taxon>Ditrysia</taxon>
        <taxon>Noctuoidea</taxon>
        <taxon>Noctuidae</taxon>
        <taxon>Noctuinae</taxon>
        <taxon>Hadenini</taxon>
        <taxon>Mythimna</taxon>
    </lineage>
</organism>
<dbReference type="Pfam" id="PF06151">
    <property type="entry name" value="Trehalose_recp"/>
    <property type="match status" value="1"/>
</dbReference>